<dbReference type="AlphaFoldDB" id="A0A1I1HQS3"/>
<dbReference type="Gene3D" id="1.25.40.10">
    <property type="entry name" value="Tetratricopeptide repeat domain"/>
    <property type="match status" value="1"/>
</dbReference>
<dbReference type="SUPFAM" id="SSF48452">
    <property type="entry name" value="TPR-like"/>
    <property type="match status" value="1"/>
</dbReference>
<proteinExistence type="predicted"/>
<protein>
    <submittedName>
        <fullName evidence="2">Outer membrane protein, YaiO family</fullName>
    </submittedName>
</protein>
<dbReference type="Pfam" id="PF19413">
    <property type="entry name" value="YaiO"/>
    <property type="match status" value="1"/>
</dbReference>
<accession>A0A1I1HQS3</accession>
<sequence length="427" mass="48927">MHKYFFIMSSINHSYFRYFTVIFFCLCLNLTGNAQQYGSDELFTMARNAAFEEDDYPKAINLAKQALEQSPDYTGIRIFLGRVYTWSDKVDSARVAFERVLKDNPGHEDGSFAYGSLEYWNDNSKKALNIINNGLEKHPESENLLLLKAKVLRDLKEYKLAQDANSKLLKINPKNTEARSLSQRLTTLSAKNQIGATYDFVYFDEQFDDPWHLASIDYSRQTKIGSVVARVNYANRFNTNAFQFEVDAYPSISETFYAYVNAGISDNAGIFPEYRAGFSLYANLPWALEAEAGFRLLGFDDETWIYTASVGKYYKSFWFNLRTFLTPSNNSVSQSFSFMTRYYLGGADDFLSIRIGTGLSPDNQTNNILYNNGNQYRLKSNNISLGFRKTLWATNVVFIETGLENQEYRQGETGNQLTIGVGYLKRF</sequence>
<dbReference type="STRING" id="1334022.SAMN04487907_103141"/>
<name>A0A1I1HQS3_9FLAO</name>
<dbReference type="Proteomes" id="UP000199438">
    <property type="component" value="Unassembled WGS sequence"/>
</dbReference>
<keyword evidence="3" id="KW-1185">Reference proteome</keyword>
<organism evidence="2 3">
    <name type="scientific">Zunongwangia mangrovi</name>
    <dbReference type="NCBI Taxonomy" id="1334022"/>
    <lineage>
        <taxon>Bacteria</taxon>
        <taxon>Pseudomonadati</taxon>
        <taxon>Bacteroidota</taxon>
        <taxon>Flavobacteriia</taxon>
        <taxon>Flavobacteriales</taxon>
        <taxon>Flavobacteriaceae</taxon>
        <taxon>Zunongwangia</taxon>
    </lineage>
</organism>
<dbReference type="InterPro" id="IPR030887">
    <property type="entry name" value="Beta-barrel_YaiO"/>
</dbReference>
<dbReference type="Pfam" id="PF14559">
    <property type="entry name" value="TPR_19"/>
    <property type="match status" value="1"/>
</dbReference>
<dbReference type="NCBIfam" id="TIGR04390">
    <property type="entry name" value="OMP_YaiO_dom"/>
    <property type="match status" value="1"/>
</dbReference>
<dbReference type="InterPro" id="IPR019734">
    <property type="entry name" value="TPR_rpt"/>
</dbReference>
<feature type="domain" description="YaiO beta-barrel" evidence="1">
    <location>
        <begin position="191"/>
        <end position="362"/>
    </location>
</feature>
<dbReference type="InterPro" id="IPR011990">
    <property type="entry name" value="TPR-like_helical_dom_sf"/>
</dbReference>
<dbReference type="SMART" id="SM00028">
    <property type="entry name" value="TPR"/>
    <property type="match status" value="3"/>
</dbReference>
<evidence type="ECO:0000259" key="1">
    <source>
        <dbReference type="Pfam" id="PF19413"/>
    </source>
</evidence>
<dbReference type="EMBL" id="FOKV01000003">
    <property type="protein sequence ID" value="SFC26264.1"/>
    <property type="molecule type" value="Genomic_DNA"/>
</dbReference>
<evidence type="ECO:0000313" key="2">
    <source>
        <dbReference type="EMBL" id="SFC26264.1"/>
    </source>
</evidence>
<evidence type="ECO:0000313" key="3">
    <source>
        <dbReference type="Proteomes" id="UP000199438"/>
    </source>
</evidence>
<gene>
    <name evidence="2" type="ORF">SAMN04487907_103141</name>
</gene>
<reference evidence="3" key="1">
    <citation type="submission" date="2016-10" db="EMBL/GenBank/DDBJ databases">
        <authorList>
            <person name="Varghese N."/>
            <person name="Submissions S."/>
        </authorList>
    </citation>
    <scope>NUCLEOTIDE SEQUENCE [LARGE SCALE GENOMIC DNA]</scope>
    <source>
        <strain evidence="3">DSM 24499</strain>
    </source>
</reference>